<sequence>MGKKLSAKTGKTKDWQPKIVAFICHWCSYAGADLAGISRIQYPPNIRIIRLPCSGRVNPLYVIKALEQGADGVLISGCHPGDCHYSEGNLYARRRFGVLKKLLEYGGIDPGRLQLSWVSAAEGNKWAQVVKGVIEEVRKIGPNKKFLEVGQ</sequence>
<keyword evidence="2" id="KW-0560">Oxidoreductase</keyword>
<evidence type="ECO:0000259" key="5">
    <source>
        <dbReference type="Pfam" id="PF02662"/>
    </source>
</evidence>
<name>A0A0F9LNW1_9ZZZZ</name>
<feature type="domain" description="F420-non-reducing hydrogenase iron-sulfur subunit D" evidence="5">
    <location>
        <begin position="19"/>
        <end position="141"/>
    </location>
</feature>
<comment type="caution">
    <text evidence="6">The sequence shown here is derived from an EMBL/GenBank/DDBJ whole genome shotgun (WGS) entry which is preliminary data.</text>
</comment>
<keyword evidence="3" id="KW-0408">Iron</keyword>
<dbReference type="EMBL" id="LAZR01010614">
    <property type="protein sequence ID" value="KKM66030.1"/>
    <property type="molecule type" value="Genomic_DNA"/>
</dbReference>
<reference evidence="6" key="1">
    <citation type="journal article" date="2015" name="Nature">
        <title>Complex archaea that bridge the gap between prokaryotes and eukaryotes.</title>
        <authorList>
            <person name="Spang A."/>
            <person name="Saw J.H."/>
            <person name="Jorgensen S.L."/>
            <person name="Zaremba-Niedzwiedzka K."/>
            <person name="Martijn J."/>
            <person name="Lind A.E."/>
            <person name="van Eijk R."/>
            <person name="Schleper C."/>
            <person name="Guy L."/>
            <person name="Ettema T.J."/>
        </authorList>
    </citation>
    <scope>NUCLEOTIDE SEQUENCE</scope>
</reference>
<evidence type="ECO:0000313" key="6">
    <source>
        <dbReference type="EMBL" id="KKM66030.1"/>
    </source>
</evidence>
<evidence type="ECO:0000256" key="3">
    <source>
        <dbReference type="ARBA" id="ARBA00023004"/>
    </source>
</evidence>
<keyword evidence="1" id="KW-0479">Metal-binding</keyword>
<dbReference type="AlphaFoldDB" id="A0A0F9LNW1"/>
<evidence type="ECO:0000256" key="2">
    <source>
        <dbReference type="ARBA" id="ARBA00023002"/>
    </source>
</evidence>
<organism evidence="6">
    <name type="scientific">marine sediment metagenome</name>
    <dbReference type="NCBI Taxonomy" id="412755"/>
    <lineage>
        <taxon>unclassified sequences</taxon>
        <taxon>metagenomes</taxon>
        <taxon>ecological metagenomes</taxon>
    </lineage>
</organism>
<dbReference type="InterPro" id="IPR003813">
    <property type="entry name" value="MvhD/FlpD"/>
</dbReference>
<protein>
    <recommendedName>
        <fullName evidence="5">F420-non-reducing hydrogenase iron-sulfur subunit D domain-containing protein</fullName>
    </recommendedName>
</protein>
<gene>
    <name evidence="6" type="ORF">LCGC14_1485350</name>
</gene>
<evidence type="ECO:0000256" key="1">
    <source>
        <dbReference type="ARBA" id="ARBA00022723"/>
    </source>
</evidence>
<keyword evidence="4" id="KW-0411">Iron-sulfur</keyword>
<evidence type="ECO:0000256" key="4">
    <source>
        <dbReference type="ARBA" id="ARBA00023014"/>
    </source>
</evidence>
<dbReference type="GO" id="GO:0051536">
    <property type="term" value="F:iron-sulfur cluster binding"/>
    <property type="evidence" value="ECO:0007669"/>
    <property type="project" value="UniProtKB-KW"/>
</dbReference>
<dbReference type="Pfam" id="PF02662">
    <property type="entry name" value="FlpD"/>
    <property type="match status" value="1"/>
</dbReference>
<proteinExistence type="predicted"/>
<dbReference type="GO" id="GO:0046872">
    <property type="term" value="F:metal ion binding"/>
    <property type="evidence" value="ECO:0007669"/>
    <property type="project" value="UniProtKB-KW"/>
</dbReference>
<accession>A0A0F9LNW1</accession>
<dbReference type="GO" id="GO:0016491">
    <property type="term" value="F:oxidoreductase activity"/>
    <property type="evidence" value="ECO:0007669"/>
    <property type="project" value="UniProtKB-KW"/>
</dbReference>